<evidence type="ECO:0000313" key="5">
    <source>
        <dbReference type="EMBL" id="KAJ3616260.1"/>
    </source>
</evidence>
<evidence type="ECO:0000259" key="3">
    <source>
        <dbReference type="PROSITE" id="PS51710"/>
    </source>
</evidence>
<dbReference type="InterPro" id="IPR036726">
    <property type="entry name" value="GTP1_OBG_dom_sf"/>
</dbReference>
<proteinExistence type="predicted"/>
<comment type="caution">
    <text evidence="5">The sequence shown here is derived from an EMBL/GenBank/DDBJ whole genome shotgun (WGS) entry which is preliminary data.</text>
</comment>
<dbReference type="GO" id="GO:0003924">
    <property type="term" value="F:GTPase activity"/>
    <property type="evidence" value="ECO:0007669"/>
    <property type="project" value="InterPro"/>
</dbReference>
<dbReference type="InterPro" id="IPR031167">
    <property type="entry name" value="G_OBG"/>
</dbReference>
<dbReference type="EMBL" id="JALNTZ010003681">
    <property type="protein sequence ID" value="KAJ3616260.1"/>
    <property type="molecule type" value="Genomic_DNA"/>
</dbReference>
<dbReference type="InterPro" id="IPR006169">
    <property type="entry name" value="GTP1_OBG_dom"/>
</dbReference>
<dbReference type="PRINTS" id="PR00326">
    <property type="entry name" value="GTP1OBG"/>
</dbReference>
<dbReference type="PANTHER" id="PTHR11702:SF31">
    <property type="entry name" value="MITOCHONDRIAL RIBOSOME-ASSOCIATED GTPASE 2"/>
    <property type="match status" value="1"/>
</dbReference>
<dbReference type="InterPro" id="IPR006073">
    <property type="entry name" value="GTP-bd"/>
</dbReference>
<dbReference type="InterPro" id="IPR027417">
    <property type="entry name" value="P-loop_NTPase"/>
</dbReference>
<dbReference type="GO" id="GO:0042254">
    <property type="term" value="P:ribosome biogenesis"/>
    <property type="evidence" value="ECO:0007669"/>
    <property type="project" value="UniProtKB-UniRule"/>
</dbReference>
<dbReference type="Proteomes" id="UP001168821">
    <property type="component" value="Unassembled WGS sequence"/>
</dbReference>
<dbReference type="Pfam" id="PF01926">
    <property type="entry name" value="MMR_HSR1"/>
    <property type="match status" value="1"/>
</dbReference>
<dbReference type="GO" id="GO:0005739">
    <property type="term" value="C:mitochondrion"/>
    <property type="evidence" value="ECO:0007669"/>
    <property type="project" value="TreeGrafter"/>
</dbReference>
<dbReference type="CDD" id="cd01898">
    <property type="entry name" value="Obg"/>
    <property type="match status" value="1"/>
</dbReference>
<dbReference type="SUPFAM" id="SSF52540">
    <property type="entry name" value="P-loop containing nucleoside triphosphate hydrolases"/>
    <property type="match status" value="1"/>
</dbReference>
<evidence type="ECO:0000259" key="4">
    <source>
        <dbReference type="PROSITE" id="PS51883"/>
    </source>
</evidence>
<dbReference type="Gene3D" id="2.70.210.12">
    <property type="entry name" value="GTP1/OBG domain"/>
    <property type="match status" value="1"/>
</dbReference>
<sequence>MGSANSVFIYEKEDLVDPLLVDLVEMEEDCNLPSSGKYIAGPGEVFEAFVSFEFLTIIFKQVLYYFYKPCRRGFSRRGRSGEDLLIPVPLGTIIRDGTTKEIIADIDREGMEVLVAKGGLGGSEDTPIPYRPTDRERRLAAQLFTFTVLYYVNIRNLFLELKTIADVGLIGFPNAGKSTLLSVISSVEPKIASYPFTTLRPEVGVVETKSGDVIRVADLPGLIAGAHKNLGLGFRFLRHIERTKFLIFLVDVNGFQLSASLELREYNSTLLCRPCLFVWNKVDLLSSSQLYQKMIQIENHVHYQNLLHELNVVGVYKTSTMKGVGIDEVVSSLGKWFEENKFELQNGTGQKDDIEFWKLD</sequence>
<dbReference type="PROSITE" id="PS51883">
    <property type="entry name" value="OBG"/>
    <property type="match status" value="1"/>
</dbReference>
<dbReference type="AlphaFoldDB" id="A0AA38HHS7"/>
<dbReference type="SUPFAM" id="SSF82051">
    <property type="entry name" value="Obg GTP-binding protein N-terminal domain"/>
    <property type="match status" value="1"/>
</dbReference>
<dbReference type="PANTHER" id="PTHR11702">
    <property type="entry name" value="DEVELOPMENTALLY REGULATED GTP-BINDING PROTEIN-RELATED"/>
    <property type="match status" value="1"/>
</dbReference>
<dbReference type="Gene3D" id="3.40.50.300">
    <property type="entry name" value="P-loop containing nucleotide triphosphate hydrolases"/>
    <property type="match status" value="1"/>
</dbReference>
<evidence type="ECO:0000313" key="6">
    <source>
        <dbReference type="Proteomes" id="UP001168821"/>
    </source>
</evidence>
<dbReference type="PROSITE" id="PS51710">
    <property type="entry name" value="G_OBG"/>
    <property type="match status" value="1"/>
</dbReference>
<evidence type="ECO:0000256" key="2">
    <source>
        <dbReference type="ARBA" id="ARBA00023134"/>
    </source>
</evidence>
<keyword evidence="1" id="KW-0547">Nucleotide-binding</keyword>
<reference evidence="5" key="1">
    <citation type="journal article" date="2023" name="G3 (Bethesda)">
        <title>Whole genome assemblies of Zophobas morio and Tenebrio molitor.</title>
        <authorList>
            <person name="Kaur S."/>
            <person name="Stinson S.A."/>
            <person name="diCenzo G.C."/>
        </authorList>
    </citation>
    <scope>NUCLEOTIDE SEQUENCE</scope>
    <source>
        <strain evidence="5">QUZm001</strain>
    </source>
</reference>
<feature type="domain" description="Obg" evidence="4">
    <location>
        <begin position="72"/>
        <end position="164"/>
    </location>
</feature>
<organism evidence="5 6">
    <name type="scientific">Zophobas morio</name>
    <dbReference type="NCBI Taxonomy" id="2755281"/>
    <lineage>
        <taxon>Eukaryota</taxon>
        <taxon>Metazoa</taxon>
        <taxon>Ecdysozoa</taxon>
        <taxon>Arthropoda</taxon>
        <taxon>Hexapoda</taxon>
        <taxon>Insecta</taxon>
        <taxon>Pterygota</taxon>
        <taxon>Neoptera</taxon>
        <taxon>Endopterygota</taxon>
        <taxon>Coleoptera</taxon>
        <taxon>Polyphaga</taxon>
        <taxon>Cucujiformia</taxon>
        <taxon>Tenebrionidae</taxon>
        <taxon>Zophobas</taxon>
    </lineage>
</organism>
<feature type="domain" description="OBG-type G" evidence="3">
    <location>
        <begin position="165"/>
        <end position="338"/>
    </location>
</feature>
<protein>
    <submittedName>
        <fullName evidence="5">Uncharacterized protein</fullName>
    </submittedName>
</protein>
<gene>
    <name evidence="5" type="ORF">Zmor_011963</name>
</gene>
<dbReference type="GO" id="GO:0005525">
    <property type="term" value="F:GTP binding"/>
    <property type="evidence" value="ECO:0007669"/>
    <property type="project" value="UniProtKB-KW"/>
</dbReference>
<dbReference type="InterPro" id="IPR045086">
    <property type="entry name" value="OBG_GTPase"/>
</dbReference>
<accession>A0AA38HHS7</accession>
<dbReference type="Pfam" id="PF01018">
    <property type="entry name" value="GTP1_OBG"/>
    <property type="match status" value="1"/>
</dbReference>
<name>A0AA38HHS7_9CUCU</name>
<evidence type="ECO:0000256" key="1">
    <source>
        <dbReference type="ARBA" id="ARBA00022741"/>
    </source>
</evidence>
<keyword evidence="6" id="KW-1185">Reference proteome</keyword>
<keyword evidence="2" id="KW-0342">GTP-binding</keyword>